<dbReference type="EMBL" id="BARU01006671">
    <property type="protein sequence ID" value="GAH35269.1"/>
    <property type="molecule type" value="Genomic_DNA"/>
</dbReference>
<sequence>MSISQVCPNCGASGMSVFYELKNVPVHSVLLLPTREEALNLPKGDIALGFCHTCGFIANVAFDPGLHQYSSRYEATQAFSSTFNAFHRNLATCLIERYDLHSKDIIEIGSGQGEFLTLLCELGDNRGVGFDPAYISRRNQSQANDQIIFIKDFYSEKYANYRGDFLCCKMTLEHIQQTADFVSTVRRSIRHQLATIVFFQVPNVARILRDLAFWDIYYEHCSYLSLGSLTRLFRKCGFDAIDLWKDYDDQYLMIEARPGNGRSTPVVV</sequence>
<comment type="caution">
    <text evidence="1">The sequence shown here is derived from an EMBL/GenBank/DDBJ whole genome shotgun (WGS) entry which is preliminary data.</text>
</comment>
<reference evidence="1" key="1">
    <citation type="journal article" date="2014" name="Front. Microbiol.">
        <title>High frequency of phylogenetically diverse reductive dehalogenase-homologous genes in deep subseafloor sedimentary metagenomes.</title>
        <authorList>
            <person name="Kawai M."/>
            <person name="Futagami T."/>
            <person name="Toyoda A."/>
            <person name="Takaki Y."/>
            <person name="Nishi S."/>
            <person name="Hori S."/>
            <person name="Arai W."/>
            <person name="Tsubouchi T."/>
            <person name="Morono Y."/>
            <person name="Uchiyama I."/>
            <person name="Ito T."/>
            <person name="Fujiyama A."/>
            <person name="Inagaki F."/>
            <person name="Takami H."/>
        </authorList>
    </citation>
    <scope>NUCLEOTIDE SEQUENCE</scope>
    <source>
        <strain evidence="1">Expedition CK06-06</strain>
    </source>
</reference>
<dbReference type="AlphaFoldDB" id="X1G0Z3"/>
<proteinExistence type="predicted"/>
<dbReference type="InterPro" id="IPR029063">
    <property type="entry name" value="SAM-dependent_MTases_sf"/>
</dbReference>
<dbReference type="SUPFAM" id="SSF53335">
    <property type="entry name" value="S-adenosyl-L-methionine-dependent methyltransferases"/>
    <property type="match status" value="1"/>
</dbReference>
<dbReference type="Gene3D" id="3.40.50.150">
    <property type="entry name" value="Vaccinia Virus protein VP39"/>
    <property type="match status" value="1"/>
</dbReference>
<accession>X1G0Z3</accession>
<evidence type="ECO:0000313" key="1">
    <source>
        <dbReference type="EMBL" id="GAH35269.1"/>
    </source>
</evidence>
<evidence type="ECO:0008006" key="2">
    <source>
        <dbReference type="Google" id="ProtNLM"/>
    </source>
</evidence>
<dbReference type="Pfam" id="PF13489">
    <property type="entry name" value="Methyltransf_23"/>
    <property type="match status" value="1"/>
</dbReference>
<organism evidence="1">
    <name type="scientific">marine sediment metagenome</name>
    <dbReference type="NCBI Taxonomy" id="412755"/>
    <lineage>
        <taxon>unclassified sequences</taxon>
        <taxon>metagenomes</taxon>
        <taxon>ecological metagenomes</taxon>
    </lineage>
</organism>
<feature type="non-terminal residue" evidence="1">
    <location>
        <position position="268"/>
    </location>
</feature>
<gene>
    <name evidence="1" type="ORF">S03H2_13138</name>
</gene>
<protein>
    <recommendedName>
        <fullName evidence="2">Methyltransferase putative zinc binding domain-containing protein</fullName>
    </recommendedName>
</protein>
<name>X1G0Z3_9ZZZZ</name>